<dbReference type="GeneID" id="30155554"/>
<dbReference type="OrthoDB" id="269405at2759"/>
<keyword evidence="3" id="KW-1185">Reference proteome</keyword>
<proteinExistence type="predicted"/>
<comment type="caution">
    <text evidence="2">The sequence shown here is derived from an EMBL/GenBank/DDBJ whole genome shotgun (WGS) entry which is preliminary data.</text>
</comment>
<accession>A0A1E3HQM2</accession>
<dbReference type="InterPro" id="IPR057983">
    <property type="entry name" value="NAA35-like_N"/>
</dbReference>
<name>A0A1E3HQM2_9TREE</name>
<sequence length="643" mass="73054">MTPMQDITSWLTQQCDELPYGELAKPSSFSMMDAMKGLQMMDSKMDTGTRDKLQSTQLFDPNANISAEDLCFIMDRMLALEVSWYRGGNLCQSVYSCLYFHNLYMIEAPSDPLATGNLLTKLVLRAYILLFCKSIDFAYTEFAKGNVYEGEDCWLDHYGVPLRVSEDTDTVVAVADDALGWLESEECQLPVFLKNQLVYRLVFRRNFLQYIDASTLSASPTRQILLVMKLAAEEIKPCESLSDTVGSAFDKDMSSYLRQSMPLPDFRQFDFDQSWGEMKSMVRDLLRVETLLASGGWDQWSCFFWGMRMSIGKRNPLLRSLIKTRFTMLCDERADSGVYKSDILATEGLAQESADTNQVQVVLKSVTHNTSFSSQAQSLKVWKVLLLKDVLTTLAIASQNGPRQRRSLIDLSHQLRERATMAEYQAFPHISQTIHLLRLDCMLDAALGALDLELVHPADEREAWWWIRTVAKARIRGGTESSTIRARWAEAWESIGAGMEILLTAIPLSSLPISNSTQKARFALKYKHYSKAIYMPDGTKRSVGVVPAYEDWIRSQDEMDNNPTFRDVFVAKPLLEQAWEILESLDSVDLPDAATSDLKAIIGCLQAALLSNIQTIEQKPTRLRWRRHSREPDSIGRWILLLE</sequence>
<dbReference type="STRING" id="1295533.A0A1E3HQM2"/>
<evidence type="ECO:0000313" key="3">
    <source>
        <dbReference type="Proteomes" id="UP000094065"/>
    </source>
</evidence>
<gene>
    <name evidence="2" type="ORF">L202_04245</name>
</gene>
<dbReference type="EMBL" id="AWGJ01000006">
    <property type="protein sequence ID" value="ODN78659.1"/>
    <property type="molecule type" value="Genomic_DNA"/>
</dbReference>
<feature type="domain" description="NAA35-like N-terminal" evidence="1">
    <location>
        <begin position="21"/>
        <end position="170"/>
    </location>
</feature>
<evidence type="ECO:0000313" key="2">
    <source>
        <dbReference type="EMBL" id="ODN78659.1"/>
    </source>
</evidence>
<dbReference type="PANTHER" id="PTHR21373:SF0">
    <property type="entry name" value="N-ALPHA-ACETYLTRANSFERASE 35, NATC AUXILIARY SUBUNIT"/>
    <property type="match status" value="1"/>
</dbReference>
<dbReference type="RefSeq" id="XP_018993705.1">
    <property type="nucleotide sequence ID" value="XM_019138268.1"/>
</dbReference>
<dbReference type="Proteomes" id="UP000094065">
    <property type="component" value="Unassembled WGS sequence"/>
</dbReference>
<dbReference type="Pfam" id="PF04112">
    <property type="entry name" value="Mak10"/>
    <property type="match status" value="1"/>
</dbReference>
<protein>
    <recommendedName>
        <fullName evidence="1">NAA35-like N-terminal domain-containing protein</fullName>
    </recommendedName>
</protein>
<dbReference type="AlphaFoldDB" id="A0A1E3HQM2"/>
<organism evidence="2 3">
    <name type="scientific">Cryptococcus amylolentus CBS 6039</name>
    <dbReference type="NCBI Taxonomy" id="1295533"/>
    <lineage>
        <taxon>Eukaryota</taxon>
        <taxon>Fungi</taxon>
        <taxon>Dikarya</taxon>
        <taxon>Basidiomycota</taxon>
        <taxon>Agaricomycotina</taxon>
        <taxon>Tremellomycetes</taxon>
        <taxon>Tremellales</taxon>
        <taxon>Cryptococcaceae</taxon>
        <taxon>Cryptococcus</taxon>
    </lineage>
</organism>
<dbReference type="GO" id="GO:0031417">
    <property type="term" value="C:NatC complex"/>
    <property type="evidence" value="ECO:0007669"/>
    <property type="project" value="InterPro"/>
</dbReference>
<evidence type="ECO:0000259" key="1">
    <source>
        <dbReference type="Pfam" id="PF04112"/>
    </source>
</evidence>
<reference evidence="2 3" key="1">
    <citation type="submission" date="2016-06" db="EMBL/GenBank/DDBJ databases">
        <title>Evolution of pathogenesis and genome organization in the Tremellales.</title>
        <authorList>
            <person name="Cuomo C."/>
            <person name="Litvintseva A."/>
            <person name="Heitman J."/>
            <person name="Chen Y."/>
            <person name="Sun S."/>
            <person name="Springer D."/>
            <person name="Dromer F."/>
            <person name="Young S."/>
            <person name="Zeng Q."/>
            <person name="Chapman S."/>
            <person name="Gujja S."/>
            <person name="Saif S."/>
            <person name="Birren B."/>
        </authorList>
    </citation>
    <scope>NUCLEOTIDE SEQUENCE [LARGE SCALE GENOMIC DNA]</scope>
    <source>
        <strain evidence="2 3">CBS 6039</strain>
    </source>
</reference>
<dbReference type="InterPro" id="IPR007244">
    <property type="entry name" value="Naa35_N"/>
</dbReference>
<dbReference type="PANTHER" id="PTHR21373">
    <property type="entry name" value="GLUCOSE REPRESSIBLE PROTEIN MAK10"/>
    <property type="match status" value="1"/>
</dbReference>